<dbReference type="GO" id="GO:0005886">
    <property type="term" value="C:plasma membrane"/>
    <property type="evidence" value="ECO:0007669"/>
    <property type="project" value="TreeGrafter"/>
</dbReference>
<sequence length="357" mass="38739">MSLVITPSNHLSFQRPFTGLTEDVLSLKNTTSSPIAFKVKTTAPKQYCVRPNSGRIEAGLELRVQVVLQPIQGDIPLNFKCKDKFLVQSVEVTPELETLSLNELWPAVERANKKLVREHKLRCVYLPPKVEEPESSAAAQANRPVSEIDTTGVASQVTRQASPSPPLPQSPESPVQDMRSLPTSTSNGPMPPPDRSQLSELDTSMYTSMAPHPSAVDSYGSPMTSAAPLPKQVPESPQFPNGGILPTKERLPSDSPISDRLRTELATAESTISQLERESATYQTELNLLRSAIKDYQDELAQARRGTGPATSTTASASGPTQPMSKVAVKTRDLDGFSPQTLGIIAAISFLIGYLFF</sequence>
<dbReference type="InterPro" id="IPR008962">
    <property type="entry name" value="PapD-like_sf"/>
</dbReference>
<dbReference type="OrthoDB" id="264603at2759"/>
<feature type="region of interest" description="Disordered" evidence="6">
    <location>
        <begin position="154"/>
        <end position="256"/>
    </location>
</feature>
<evidence type="ECO:0000256" key="5">
    <source>
        <dbReference type="ARBA" id="ARBA00023136"/>
    </source>
</evidence>
<dbReference type="AlphaFoldDB" id="A0A9W8B9W5"/>
<evidence type="ECO:0000256" key="6">
    <source>
        <dbReference type="SAM" id="MobiDB-lite"/>
    </source>
</evidence>
<dbReference type="InterPro" id="IPR000535">
    <property type="entry name" value="MSP_dom"/>
</dbReference>
<feature type="compositionally biased region" description="Basic and acidic residues" evidence="6">
    <location>
        <begin position="247"/>
        <end position="256"/>
    </location>
</feature>
<comment type="subcellular location">
    <subcellularLocation>
        <location evidence="1">Membrane</location>
        <topology evidence="1">Single-pass type IV membrane protein</topology>
    </subcellularLocation>
</comment>
<comment type="caution">
    <text evidence="8">The sequence shown here is derived from an EMBL/GenBank/DDBJ whole genome shotgun (WGS) entry which is preliminary data.</text>
</comment>
<feature type="compositionally biased region" description="Low complexity" evidence="6">
    <location>
        <begin position="306"/>
        <end position="323"/>
    </location>
</feature>
<comment type="similarity">
    <text evidence="2">Belongs to the VAMP-associated protein (VAP) (TC 9.B.17) family.</text>
</comment>
<organism evidence="8 9">
    <name type="scientific">Dimargaris verticillata</name>
    <dbReference type="NCBI Taxonomy" id="2761393"/>
    <lineage>
        <taxon>Eukaryota</taxon>
        <taxon>Fungi</taxon>
        <taxon>Fungi incertae sedis</taxon>
        <taxon>Zoopagomycota</taxon>
        <taxon>Kickxellomycotina</taxon>
        <taxon>Dimargaritomycetes</taxon>
        <taxon>Dimargaritales</taxon>
        <taxon>Dimargaritaceae</taxon>
        <taxon>Dimargaris</taxon>
    </lineage>
</organism>
<dbReference type="InterPro" id="IPR016763">
    <property type="entry name" value="VAP"/>
</dbReference>
<feature type="compositionally biased region" description="Polar residues" evidence="6">
    <location>
        <begin position="196"/>
        <end position="207"/>
    </location>
</feature>
<dbReference type="EMBL" id="JANBQB010000105">
    <property type="protein sequence ID" value="KAJ1981978.1"/>
    <property type="molecule type" value="Genomic_DNA"/>
</dbReference>
<name>A0A9W8B9W5_9FUNG</name>
<keyword evidence="5" id="KW-0472">Membrane</keyword>
<feature type="region of interest" description="Disordered" evidence="6">
    <location>
        <begin position="300"/>
        <end position="326"/>
    </location>
</feature>
<dbReference type="GO" id="GO:0061817">
    <property type="term" value="P:endoplasmic reticulum-plasma membrane tethering"/>
    <property type="evidence" value="ECO:0007669"/>
    <property type="project" value="TreeGrafter"/>
</dbReference>
<dbReference type="PROSITE" id="PS50202">
    <property type="entry name" value="MSP"/>
    <property type="match status" value="1"/>
</dbReference>
<protein>
    <submittedName>
        <fullName evidence="8">Phosphatidylinositol-binding protein scs2</fullName>
    </submittedName>
</protein>
<evidence type="ECO:0000256" key="2">
    <source>
        <dbReference type="ARBA" id="ARBA00008932"/>
    </source>
</evidence>
<dbReference type="SUPFAM" id="SSF49354">
    <property type="entry name" value="PapD-like"/>
    <property type="match status" value="1"/>
</dbReference>
<dbReference type="InterPro" id="IPR013783">
    <property type="entry name" value="Ig-like_fold"/>
</dbReference>
<dbReference type="PIRSF" id="PIRSF019693">
    <property type="entry name" value="VAMP-associated"/>
    <property type="match status" value="1"/>
</dbReference>
<keyword evidence="9" id="KW-1185">Reference proteome</keyword>
<feature type="domain" description="MSP" evidence="7">
    <location>
        <begin position="2"/>
        <end position="126"/>
    </location>
</feature>
<evidence type="ECO:0000256" key="4">
    <source>
        <dbReference type="ARBA" id="ARBA00022989"/>
    </source>
</evidence>
<gene>
    <name evidence="8" type="primary">SCS2</name>
    <name evidence="8" type="ORF">H4R34_001875</name>
</gene>
<reference evidence="8" key="1">
    <citation type="submission" date="2022-07" db="EMBL/GenBank/DDBJ databases">
        <title>Phylogenomic reconstructions and comparative analyses of Kickxellomycotina fungi.</title>
        <authorList>
            <person name="Reynolds N.K."/>
            <person name="Stajich J.E."/>
            <person name="Barry K."/>
            <person name="Grigoriev I.V."/>
            <person name="Crous P."/>
            <person name="Smith M.E."/>
        </authorList>
    </citation>
    <scope>NUCLEOTIDE SEQUENCE</scope>
    <source>
        <strain evidence="8">RSA 567</strain>
    </source>
</reference>
<dbReference type="Proteomes" id="UP001151582">
    <property type="component" value="Unassembled WGS sequence"/>
</dbReference>
<dbReference type="PANTHER" id="PTHR10809">
    <property type="entry name" value="VESICLE-ASSOCIATED MEMBRANE PROTEIN-ASSOCIATED PROTEIN"/>
    <property type="match status" value="1"/>
</dbReference>
<dbReference type="Pfam" id="PF00635">
    <property type="entry name" value="Motile_Sperm"/>
    <property type="match status" value="1"/>
</dbReference>
<accession>A0A9W8B9W5</accession>
<evidence type="ECO:0000256" key="3">
    <source>
        <dbReference type="ARBA" id="ARBA00022692"/>
    </source>
</evidence>
<keyword evidence="3" id="KW-0812">Transmembrane</keyword>
<evidence type="ECO:0000256" key="1">
    <source>
        <dbReference type="ARBA" id="ARBA00004211"/>
    </source>
</evidence>
<evidence type="ECO:0000313" key="9">
    <source>
        <dbReference type="Proteomes" id="UP001151582"/>
    </source>
</evidence>
<dbReference type="Gene3D" id="2.60.40.10">
    <property type="entry name" value="Immunoglobulins"/>
    <property type="match status" value="1"/>
</dbReference>
<dbReference type="GO" id="GO:0005789">
    <property type="term" value="C:endoplasmic reticulum membrane"/>
    <property type="evidence" value="ECO:0007669"/>
    <property type="project" value="InterPro"/>
</dbReference>
<evidence type="ECO:0000313" key="8">
    <source>
        <dbReference type="EMBL" id="KAJ1981978.1"/>
    </source>
</evidence>
<proteinExistence type="inferred from homology"/>
<dbReference type="PANTHER" id="PTHR10809:SF6">
    <property type="entry name" value="AT11025P-RELATED"/>
    <property type="match status" value="1"/>
</dbReference>
<evidence type="ECO:0000259" key="7">
    <source>
        <dbReference type="PROSITE" id="PS50202"/>
    </source>
</evidence>
<keyword evidence="4" id="KW-1133">Transmembrane helix</keyword>
<dbReference type="GO" id="GO:0033149">
    <property type="term" value="F:FFAT motif binding"/>
    <property type="evidence" value="ECO:0007669"/>
    <property type="project" value="TreeGrafter"/>
</dbReference>
<dbReference type="GO" id="GO:0090158">
    <property type="term" value="P:endoplasmic reticulum membrane organization"/>
    <property type="evidence" value="ECO:0007669"/>
    <property type="project" value="TreeGrafter"/>
</dbReference>